<feature type="domain" description="MPN" evidence="7">
    <location>
        <begin position="237"/>
        <end position="377"/>
    </location>
</feature>
<reference evidence="8 9" key="1">
    <citation type="journal article" date="2012" name="Science">
        <title>The Paleozoic origin of enzymatic lignin decomposition reconstructed from 31 fungal genomes.</title>
        <authorList>
            <person name="Floudas D."/>
            <person name="Binder M."/>
            <person name="Riley R."/>
            <person name="Barry K."/>
            <person name="Blanchette R.A."/>
            <person name="Henrissat B."/>
            <person name="Martinez A.T."/>
            <person name="Otillar R."/>
            <person name="Spatafora J.W."/>
            <person name="Yadav J.S."/>
            <person name="Aerts A."/>
            <person name="Benoit I."/>
            <person name="Boyd A."/>
            <person name="Carlson A."/>
            <person name="Copeland A."/>
            <person name="Coutinho P.M."/>
            <person name="de Vries R.P."/>
            <person name="Ferreira P."/>
            <person name="Findley K."/>
            <person name="Foster B."/>
            <person name="Gaskell J."/>
            <person name="Glotzer D."/>
            <person name="Gorecki P."/>
            <person name="Heitman J."/>
            <person name="Hesse C."/>
            <person name="Hori C."/>
            <person name="Igarashi K."/>
            <person name="Jurgens J.A."/>
            <person name="Kallen N."/>
            <person name="Kersten P."/>
            <person name="Kohler A."/>
            <person name="Kuees U."/>
            <person name="Kumar T.K.A."/>
            <person name="Kuo A."/>
            <person name="LaButti K."/>
            <person name="Larrondo L.F."/>
            <person name="Lindquist E."/>
            <person name="Ling A."/>
            <person name="Lombard V."/>
            <person name="Lucas S."/>
            <person name="Lundell T."/>
            <person name="Martin R."/>
            <person name="McLaughlin D.J."/>
            <person name="Morgenstern I."/>
            <person name="Morin E."/>
            <person name="Murat C."/>
            <person name="Nagy L.G."/>
            <person name="Nolan M."/>
            <person name="Ohm R.A."/>
            <person name="Patyshakuliyeva A."/>
            <person name="Rokas A."/>
            <person name="Ruiz-Duenas F.J."/>
            <person name="Sabat G."/>
            <person name="Salamov A."/>
            <person name="Samejima M."/>
            <person name="Schmutz J."/>
            <person name="Slot J.C."/>
            <person name="St John F."/>
            <person name="Stenlid J."/>
            <person name="Sun H."/>
            <person name="Sun S."/>
            <person name="Syed K."/>
            <person name="Tsang A."/>
            <person name="Wiebenga A."/>
            <person name="Young D."/>
            <person name="Pisabarro A."/>
            <person name="Eastwood D.C."/>
            <person name="Martin F."/>
            <person name="Cullen D."/>
            <person name="Grigoriev I.V."/>
            <person name="Hibbett D.S."/>
        </authorList>
    </citation>
    <scope>NUCLEOTIDE SEQUENCE [LARGE SCALE GENOMIC DNA]</scope>
    <source>
        <strain evidence="8 9">ATCC 11539</strain>
    </source>
</reference>
<dbReference type="GO" id="GO:0043130">
    <property type="term" value="F:ubiquitin binding"/>
    <property type="evidence" value="ECO:0007669"/>
    <property type="project" value="TreeGrafter"/>
</dbReference>
<organism evidence="8 9">
    <name type="scientific">Gloeophyllum trabeum (strain ATCC 11539 / FP-39264 / Madison 617)</name>
    <name type="common">Brown rot fungus</name>
    <dbReference type="NCBI Taxonomy" id="670483"/>
    <lineage>
        <taxon>Eukaryota</taxon>
        <taxon>Fungi</taxon>
        <taxon>Dikarya</taxon>
        <taxon>Basidiomycota</taxon>
        <taxon>Agaricomycotina</taxon>
        <taxon>Agaricomycetes</taxon>
        <taxon>Gloeophyllales</taxon>
        <taxon>Gloeophyllaceae</taxon>
        <taxon>Gloeophyllum</taxon>
    </lineage>
</organism>
<evidence type="ECO:0000256" key="4">
    <source>
        <dbReference type="ARBA" id="ARBA00019709"/>
    </source>
</evidence>
<dbReference type="SUPFAM" id="SSF54236">
    <property type="entry name" value="Ubiquitin-like"/>
    <property type="match status" value="1"/>
</dbReference>
<dbReference type="Pfam" id="PF05020">
    <property type="entry name" value="zf-NPL4"/>
    <property type="match status" value="1"/>
</dbReference>
<evidence type="ECO:0000256" key="2">
    <source>
        <dbReference type="ARBA" id="ARBA00004556"/>
    </source>
</evidence>
<dbReference type="GeneID" id="19307957"/>
<dbReference type="Pfam" id="PF11543">
    <property type="entry name" value="UN_NPL4"/>
    <property type="match status" value="1"/>
</dbReference>
<dbReference type="HOGENOM" id="CLU_017172_1_0_1"/>
<keyword evidence="9" id="KW-1185">Reference proteome</keyword>
<evidence type="ECO:0000259" key="7">
    <source>
        <dbReference type="PROSITE" id="PS50249"/>
    </source>
</evidence>
<dbReference type="Proteomes" id="UP000030669">
    <property type="component" value="Unassembled WGS sequence"/>
</dbReference>
<dbReference type="InterPro" id="IPR024682">
    <property type="entry name" value="Npl4_Ub-like_dom"/>
</dbReference>
<dbReference type="KEGG" id="gtr:GLOTRDRAFT_69191"/>
<dbReference type="CDD" id="cd08061">
    <property type="entry name" value="MPN_NPL4"/>
    <property type="match status" value="1"/>
</dbReference>
<dbReference type="GO" id="GO:0031965">
    <property type="term" value="C:nuclear membrane"/>
    <property type="evidence" value="ECO:0007669"/>
    <property type="project" value="UniProtKB-SubCell"/>
</dbReference>
<dbReference type="PIRSF" id="PIRSF010052">
    <property type="entry name" value="Polyub_prc_Npl4"/>
    <property type="match status" value="1"/>
</dbReference>
<evidence type="ECO:0000256" key="1">
    <source>
        <dbReference type="ARBA" id="ARBA00004335"/>
    </source>
</evidence>
<dbReference type="OrthoDB" id="10251089at2759"/>
<protein>
    <recommendedName>
        <fullName evidence="4">Nuclear protein localization protein 4</fullName>
    </recommendedName>
</protein>
<comment type="function">
    <text evidence="5">Involved in the import of nuclear-targeted proteins into the nucleus and the export of poly(A) RNA out of the nucleus. Has a role in the endoplasmic reticulum-associated degradation (ERAD) pathway.</text>
</comment>
<dbReference type="InterPro" id="IPR016563">
    <property type="entry name" value="Npl4"/>
</dbReference>
<dbReference type="EMBL" id="KB469296">
    <property type="protein sequence ID" value="EPQ61037.1"/>
    <property type="molecule type" value="Genomic_DNA"/>
</dbReference>
<evidence type="ECO:0000256" key="5">
    <source>
        <dbReference type="ARBA" id="ARBA00024703"/>
    </source>
</evidence>
<name>S7QP07_GLOTA</name>
<evidence type="ECO:0000256" key="3">
    <source>
        <dbReference type="ARBA" id="ARBA00011025"/>
    </source>
</evidence>
<dbReference type="GO" id="GO:0006511">
    <property type="term" value="P:ubiquitin-dependent protein catabolic process"/>
    <property type="evidence" value="ECO:0007669"/>
    <property type="project" value="InterPro"/>
</dbReference>
<dbReference type="InterPro" id="IPR007716">
    <property type="entry name" value="NPL4_Zn-bd_put"/>
</dbReference>
<evidence type="ECO:0000313" key="8">
    <source>
        <dbReference type="EMBL" id="EPQ61037.1"/>
    </source>
</evidence>
<dbReference type="STRING" id="670483.S7QP07"/>
<feature type="region of interest" description="Disordered" evidence="6">
    <location>
        <begin position="83"/>
        <end position="107"/>
    </location>
</feature>
<comment type="subcellular location">
    <subcellularLocation>
        <location evidence="2">Cytoplasm</location>
        <location evidence="2">Perinuclear region</location>
    </subcellularLocation>
    <subcellularLocation>
        <location evidence="1">Nucleus membrane</location>
        <topology evidence="1">Peripheral membrane protein</topology>
        <orientation evidence="1">Cytoplasmic side</orientation>
    </subcellularLocation>
</comment>
<dbReference type="InterPro" id="IPR029071">
    <property type="entry name" value="Ubiquitin-like_domsf"/>
</dbReference>
<sequence length="656" mass="72523">MLIRIRSKDGNFRFELAPTADISELVEKILDTTVDADPSTLTISNQPRGNETNVSTLKGRNLQSLGLKHGDLIFVGYQSRPSASTSAPQEQAAPTAVIPLGPSDTAKRPWETVQEDAVDRYWRSKDGMIPRGRDSRFCKHGPNAMCDYCMPLEPYDAGYHAQHAIKHLSFHAYVRKLTPKLSGSAASQLPPLTPASYKVKVPCPTGSHPSWPAAICTACQPSAITLQSQPFRMVDHLEVASPEIIERFLQAWRATGLQRFGWLIGHYEPYDAVPMGIKAVVEAIHEPPQEGELDGLSLGLPWEDEPRIRALAASASTPLQIVGYIFTDIDPTSEDKTKNVYKRHPNSFFLSSLEAIFAATVQHANPTPTKSSTTGYFSSRMVTAVVSGTEDGSIDITAYQVSEQAVAMVEADMIEASVDPGTMLVKKEDRSEDSARYIPDVFFRYKNEYGIEVKKSAKPCFPVEYLLVNVTHGFPSSPSPVFRSSKFHIENRPGLEDQNIEDVLRALVNLQAPDIEPGTQHKDYQRRAELLNFLSDWHLIAFLGTSQLFSEADLRVLARTATAPNADDPEVLDSLLRTESWHTLMTFARETAPPRRPATSPPPLMPTNAMDEDIPEEVFNRFEEVDVGGGTTKCPHCTFENTHSTGDCDICGLPLN</sequence>
<dbReference type="Gene3D" id="3.10.20.90">
    <property type="entry name" value="Phosphatidylinositol 3-kinase Catalytic Subunit, Chain A, domain 1"/>
    <property type="match status" value="1"/>
</dbReference>
<dbReference type="GO" id="GO:0048471">
    <property type="term" value="C:perinuclear region of cytoplasm"/>
    <property type="evidence" value="ECO:0007669"/>
    <property type="project" value="UniProtKB-SubCell"/>
</dbReference>
<dbReference type="PROSITE" id="PS50249">
    <property type="entry name" value="MPN"/>
    <property type="match status" value="1"/>
</dbReference>
<dbReference type="InterPro" id="IPR037518">
    <property type="entry name" value="MPN"/>
</dbReference>
<dbReference type="RefSeq" id="XP_007861300.1">
    <property type="nucleotide sequence ID" value="XM_007863109.1"/>
</dbReference>
<evidence type="ECO:0000313" key="9">
    <source>
        <dbReference type="Proteomes" id="UP000030669"/>
    </source>
</evidence>
<evidence type="ECO:0000256" key="6">
    <source>
        <dbReference type="SAM" id="MobiDB-lite"/>
    </source>
</evidence>
<dbReference type="eggNOG" id="KOG2834">
    <property type="taxonomic scope" value="Eukaryota"/>
</dbReference>
<dbReference type="AlphaFoldDB" id="S7QP07"/>
<dbReference type="PANTHER" id="PTHR12710">
    <property type="entry name" value="NUCLEAR PROTEIN LOCALIZATION 4"/>
    <property type="match status" value="1"/>
</dbReference>
<accession>S7QP07</accession>
<gene>
    <name evidence="8" type="ORF">GLOTRDRAFT_69191</name>
</gene>
<dbReference type="PANTHER" id="PTHR12710:SF0">
    <property type="entry name" value="NUCLEAR PROTEIN LOCALIZATION PROTEIN 4 HOMOLOG"/>
    <property type="match status" value="1"/>
</dbReference>
<proteinExistence type="inferred from homology"/>
<dbReference type="GO" id="GO:0031625">
    <property type="term" value="F:ubiquitin protein ligase binding"/>
    <property type="evidence" value="ECO:0007669"/>
    <property type="project" value="TreeGrafter"/>
</dbReference>
<dbReference type="Pfam" id="PF05021">
    <property type="entry name" value="NPL4"/>
    <property type="match status" value="1"/>
</dbReference>
<comment type="similarity">
    <text evidence="3">Belongs to the NPL4 family.</text>
</comment>
<dbReference type="OMA" id="KWSRTGR"/>
<dbReference type="CDD" id="cd17055">
    <property type="entry name" value="Ubl_AtNPL4_like"/>
    <property type="match status" value="1"/>
</dbReference>
<dbReference type="InterPro" id="IPR007717">
    <property type="entry name" value="NPL4_C"/>
</dbReference>